<feature type="chain" id="PRO_5035714852" evidence="1">
    <location>
        <begin position="29"/>
        <end position="51"/>
    </location>
</feature>
<keyword evidence="3" id="KW-1185">Reference proteome</keyword>
<dbReference type="AlphaFoldDB" id="A0A8T0GCA3"/>
<reference evidence="2" key="1">
    <citation type="submission" date="2020-06" db="EMBL/GenBank/DDBJ databases">
        <title>WGS assembly of Ceratodon purpureus strain R40.</title>
        <authorList>
            <person name="Carey S.B."/>
            <person name="Jenkins J."/>
            <person name="Shu S."/>
            <person name="Lovell J.T."/>
            <person name="Sreedasyam A."/>
            <person name="Maumus F."/>
            <person name="Tiley G.P."/>
            <person name="Fernandez-Pozo N."/>
            <person name="Barry K."/>
            <person name="Chen C."/>
            <person name="Wang M."/>
            <person name="Lipzen A."/>
            <person name="Daum C."/>
            <person name="Saski C.A."/>
            <person name="Payton A.C."/>
            <person name="Mcbreen J.C."/>
            <person name="Conrad R.E."/>
            <person name="Kollar L.M."/>
            <person name="Olsson S."/>
            <person name="Huttunen S."/>
            <person name="Landis J.B."/>
            <person name="Wickett N.J."/>
            <person name="Johnson M.G."/>
            <person name="Rensing S.A."/>
            <person name="Grimwood J."/>
            <person name="Schmutz J."/>
            <person name="Mcdaniel S.F."/>
        </authorList>
    </citation>
    <scope>NUCLEOTIDE SEQUENCE</scope>
    <source>
        <strain evidence="2">R40</strain>
    </source>
</reference>
<gene>
    <name evidence="2" type="ORF">KC19_12G127700</name>
</gene>
<feature type="signal peptide" evidence="1">
    <location>
        <begin position="1"/>
        <end position="28"/>
    </location>
</feature>
<keyword evidence="1" id="KW-0732">Signal</keyword>
<dbReference type="EMBL" id="CM026433">
    <property type="protein sequence ID" value="KAG0554882.1"/>
    <property type="molecule type" value="Genomic_DNA"/>
</dbReference>
<proteinExistence type="predicted"/>
<sequence>MAREKLTMQLTVLVVVILLHVSCHPGRSVSLGFQFCVVHSTLSLLGLCCPF</sequence>
<evidence type="ECO:0000313" key="3">
    <source>
        <dbReference type="Proteomes" id="UP000822688"/>
    </source>
</evidence>
<protein>
    <submittedName>
        <fullName evidence="2">Uncharacterized protein</fullName>
    </submittedName>
</protein>
<accession>A0A8T0GCA3</accession>
<evidence type="ECO:0000256" key="1">
    <source>
        <dbReference type="SAM" id="SignalP"/>
    </source>
</evidence>
<organism evidence="2 3">
    <name type="scientific">Ceratodon purpureus</name>
    <name type="common">Fire moss</name>
    <name type="synonym">Dicranum purpureum</name>
    <dbReference type="NCBI Taxonomy" id="3225"/>
    <lineage>
        <taxon>Eukaryota</taxon>
        <taxon>Viridiplantae</taxon>
        <taxon>Streptophyta</taxon>
        <taxon>Embryophyta</taxon>
        <taxon>Bryophyta</taxon>
        <taxon>Bryophytina</taxon>
        <taxon>Bryopsida</taxon>
        <taxon>Dicranidae</taxon>
        <taxon>Pseudoditrichales</taxon>
        <taxon>Ditrichaceae</taxon>
        <taxon>Ceratodon</taxon>
    </lineage>
</organism>
<comment type="caution">
    <text evidence="2">The sequence shown here is derived from an EMBL/GenBank/DDBJ whole genome shotgun (WGS) entry which is preliminary data.</text>
</comment>
<name>A0A8T0GCA3_CERPU</name>
<evidence type="ECO:0000313" key="2">
    <source>
        <dbReference type="EMBL" id="KAG0554882.1"/>
    </source>
</evidence>
<dbReference type="Proteomes" id="UP000822688">
    <property type="component" value="Chromosome 12"/>
</dbReference>